<evidence type="ECO:0000313" key="1">
    <source>
        <dbReference type="EMBL" id="KAJ3616526.1"/>
    </source>
</evidence>
<gene>
    <name evidence="1" type="ORF">Zmor_011858</name>
</gene>
<name>A0AA38HJI9_9CUCU</name>
<evidence type="ECO:0000313" key="2">
    <source>
        <dbReference type="Proteomes" id="UP001168821"/>
    </source>
</evidence>
<dbReference type="EMBL" id="JALNTZ010003332">
    <property type="protein sequence ID" value="KAJ3616526.1"/>
    <property type="molecule type" value="Genomic_DNA"/>
</dbReference>
<accession>A0AA38HJI9</accession>
<comment type="caution">
    <text evidence="1">The sequence shown here is derived from an EMBL/GenBank/DDBJ whole genome shotgun (WGS) entry which is preliminary data.</text>
</comment>
<reference evidence="1" key="1">
    <citation type="journal article" date="2023" name="G3 (Bethesda)">
        <title>Whole genome assemblies of Zophobas morio and Tenebrio molitor.</title>
        <authorList>
            <person name="Kaur S."/>
            <person name="Stinson S.A."/>
            <person name="diCenzo G.C."/>
        </authorList>
    </citation>
    <scope>NUCLEOTIDE SEQUENCE</scope>
    <source>
        <strain evidence="1">QUZm001</strain>
    </source>
</reference>
<dbReference type="AlphaFoldDB" id="A0AA38HJI9"/>
<dbReference type="Proteomes" id="UP001168821">
    <property type="component" value="Unassembled WGS sequence"/>
</dbReference>
<sequence length="161" mass="19178">MSENNFSLSEELREKEFEEKIFNDEELMNDDTIDVQQLLEDAKEMRKILHMRNENRQRIINEFDKNIVVDIPDGSEDTLIRDLESFNNNMYGSDNSVFFSVEEIKEDEEEFNTDEEQIVCESEKVLEPIEEIEQMPVQLQEEPEYDDTFEMIRHAAASIRK</sequence>
<protein>
    <submittedName>
        <fullName evidence="1">Uncharacterized protein</fullName>
    </submittedName>
</protein>
<proteinExistence type="predicted"/>
<organism evidence="1 2">
    <name type="scientific">Zophobas morio</name>
    <dbReference type="NCBI Taxonomy" id="2755281"/>
    <lineage>
        <taxon>Eukaryota</taxon>
        <taxon>Metazoa</taxon>
        <taxon>Ecdysozoa</taxon>
        <taxon>Arthropoda</taxon>
        <taxon>Hexapoda</taxon>
        <taxon>Insecta</taxon>
        <taxon>Pterygota</taxon>
        <taxon>Neoptera</taxon>
        <taxon>Endopterygota</taxon>
        <taxon>Coleoptera</taxon>
        <taxon>Polyphaga</taxon>
        <taxon>Cucujiformia</taxon>
        <taxon>Tenebrionidae</taxon>
        <taxon>Zophobas</taxon>
    </lineage>
</organism>
<keyword evidence="2" id="KW-1185">Reference proteome</keyword>